<organism evidence="2 3">
    <name type="scientific">Aureobasidium melanogenum (strain CBS 110374)</name>
    <name type="common">Aureobasidium pullulans var. melanogenum</name>
    <dbReference type="NCBI Taxonomy" id="1043003"/>
    <lineage>
        <taxon>Eukaryota</taxon>
        <taxon>Fungi</taxon>
        <taxon>Dikarya</taxon>
        <taxon>Ascomycota</taxon>
        <taxon>Pezizomycotina</taxon>
        <taxon>Dothideomycetes</taxon>
        <taxon>Dothideomycetidae</taxon>
        <taxon>Dothideales</taxon>
        <taxon>Saccotheciaceae</taxon>
        <taxon>Aureobasidium</taxon>
    </lineage>
</organism>
<sequence>MRPISIQNKHKRLSSALRMLYTSFCRALIAKQSASAQAMFSTSIFVVEADLRDKPATHDSSSNRSNSNSNNIDTEAMPPTPSTKNNKAPVKTTSSHCFLSAPIPKPEPVPEPPTSETVDDALGPKPEPISRPPTPPVSWKVLWASLSAPTNPAV</sequence>
<dbReference type="AlphaFoldDB" id="A0A074VUG9"/>
<name>A0A074VUG9_AURM1</name>
<feature type="compositionally biased region" description="Pro residues" evidence="1">
    <location>
        <begin position="103"/>
        <end position="113"/>
    </location>
</feature>
<dbReference type="Proteomes" id="UP000030672">
    <property type="component" value="Unassembled WGS sequence"/>
</dbReference>
<dbReference type="EMBL" id="KL584829">
    <property type="protein sequence ID" value="KEQ64430.1"/>
    <property type="molecule type" value="Genomic_DNA"/>
</dbReference>
<evidence type="ECO:0000256" key="1">
    <source>
        <dbReference type="SAM" id="MobiDB-lite"/>
    </source>
</evidence>
<reference evidence="2 3" key="1">
    <citation type="journal article" date="2014" name="BMC Genomics">
        <title>Genome sequencing of four Aureobasidium pullulans varieties: biotechnological potential, stress tolerance, and description of new species.</title>
        <authorList>
            <person name="Gostin Ar C."/>
            <person name="Ohm R.A."/>
            <person name="Kogej T."/>
            <person name="Sonjak S."/>
            <person name="Turk M."/>
            <person name="Zajc J."/>
            <person name="Zalar P."/>
            <person name="Grube M."/>
            <person name="Sun H."/>
            <person name="Han J."/>
            <person name="Sharma A."/>
            <person name="Chiniquy J."/>
            <person name="Ngan C.Y."/>
            <person name="Lipzen A."/>
            <person name="Barry K."/>
            <person name="Grigoriev I.V."/>
            <person name="Gunde-Cimerman N."/>
        </authorList>
    </citation>
    <scope>NUCLEOTIDE SEQUENCE [LARGE SCALE GENOMIC DNA]</scope>
    <source>
        <strain evidence="2 3">CBS 110374</strain>
    </source>
</reference>
<accession>A0A074VUG9</accession>
<evidence type="ECO:0000313" key="3">
    <source>
        <dbReference type="Proteomes" id="UP000030672"/>
    </source>
</evidence>
<dbReference type="GeneID" id="63921294"/>
<keyword evidence="3" id="KW-1185">Reference proteome</keyword>
<feature type="region of interest" description="Disordered" evidence="1">
    <location>
        <begin position="54"/>
        <end position="136"/>
    </location>
</feature>
<gene>
    <name evidence="2" type="ORF">M437DRAFT_83364</name>
</gene>
<protein>
    <submittedName>
        <fullName evidence="2">Uncharacterized protein</fullName>
    </submittedName>
</protein>
<feature type="compositionally biased region" description="Polar residues" evidence="1">
    <location>
        <begin position="82"/>
        <end position="97"/>
    </location>
</feature>
<proteinExistence type="predicted"/>
<feature type="compositionally biased region" description="Low complexity" evidence="1">
    <location>
        <begin position="60"/>
        <end position="71"/>
    </location>
</feature>
<dbReference type="HOGENOM" id="CLU_1703861_0_0_1"/>
<dbReference type="RefSeq" id="XP_040881453.1">
    <property type="nucleotide sequence ID" value="XM_041027921.1"/>
</dbReference>
<evidence type="ECO:0000313" key="2">
    <source>
        <dbReference type="EMBL" id="KEQ64430.1"/>
    </source>
</evidence>
<feature type="compositionally biased region" description="Pro residues" evidence="1">
    <location>
        <begin position="125"/>
        <end position="136"/>
    </location>
</feature>